<accession>A0ACB8SKE6</accession>
<proteinExistence type="predicted"/>
<keyword evidence="2" id="KW-1185">Reference proteome</keyword>
<dbReference type="Proteomes" id="UP000814140">
    <property type="component" value="Unassembled WGS sequence"/>
</dbReference>
<reference evidence="1" key="1">
    <citation type="submission" date="2021-03" db="EMBL/GenBank/DDBJ databases">
        <authorList>
            <consortium name="DOE Joint Genome Institute"/>
            <person name="Ahrendt S."/>
            <person name="Looney B.P."/>
            <person name="Miyauchi S."/>
            <person name="Morin E."/>
            <person name="Drula E."/>
            <person name="Courty P.E."/>
            <person name="Chicoki N."/>
            <person name="Fauchery L."/>
            <person name="Kohler A."/>
            <person name="Kuo A."/>
            <person name="Labutti K."/>
            <person name="Pangilinan J."/>
            <person name="Lipzen A."/>
            <person name="Riley R."/>
            <person name="Andreopoulos W."/>
            <person name="He G."/>
            <person name="Johnson J."/>
            <person name="Barry K.W."/>
            <person name="Grigoriev I.V."/>
            <person name="Nagy L."/>
            <person name="Hibbett D."/>
            <person name="Henrissat B."/>
            <person name="Matheny P.B."/>
            <person name="Labbe J."/>
            <person name="Martin F."/>
        </authorList>
    </citation>
    <scope>NUCLEOTIDE SEQUENCE</scope>
    <source>
        <strain evidence="1">HHB10654</strain>
    </source>
</reference>
<comment type="caution">
    <text evidence="1">The sequence shown here is derived from an EMBL/GenBank/DDBJ whole genome shotgun (WGS) entry which is preliminary data.</text>
</comment>
<gene>
    <name evidence="1" type="ORF">BV25DRAFT_1921036</name>
</gene>
<sequence length="517" mass="57574">MASYSFIALDTVVLAAVFITFRAFGSRRRRKGLPYPPGPRPLPVIGNLFDIPSEYSWLTYAEWAKIYGDVISLTVLGKVIVVLNSPQSAKDLLEKRTAMYSERPEIPFYDLMEWGWFVPTARFDDSWRAGRKILDRGLRPNVAIQYQPMQTTKVHDLLKHLVSEPEKFKEHIEHFQGATIMASVYGYDAQDHNDRYLSVATEMSHLGSRTVLPGALLVNDLPILKHFPEWLPGMGFKSLARHGRKLGEEVVDAPFQFIKNGMCNGTALPSMTLFNLQDLDDIDSPESEQTLRLIARTSGSLHAVASTTSGTDTTASSMLSFLLMLVLYPEIQKKAQAELDAVTGAARLPNYSDRPRLPYIDAICKELLRWRIVTPVGFPHATLQDDVYNGYFIPKGTLVLANSWAMLHDPNIYPDPETFQPERFLTEDGQCKDDPALSALFGFGKRICPGRHLVDSNLFIFVASVLSVFTVGHAKDAQGNDIPVSAASTGALVSRPKPFQCSITPRDGKAEKLIVAI</sequence>
<protein>
    <submittedName>
        <fullName evidence="1">Cytochrome P450</fullName>
    </submittedName>
</protein>
<reference evidence="1" key="2">
    <citation type="journal article" date="2022" name="New Phytol.">
        <title>Evolutionary transition to the ectomycorrhizal habit in the genomes of a hyperdiverse lineage of mushroom-forming fungi.</title>
        <authorList>
            <person name="Looney B."/>
            <person name="Miyauchi S."/>
            <person name="Morin E."/>
            <person name="Drula E."/>
            <person name="Courty P.E."/>
            <person name="Kohler A."/>
            <person name="Kuo A."/>
            <person name="LaButti K."/>
            <person name="Pangilinan J."/>
            <person name="Lipzen A."/>
            <person name="Riley R."/>
            <person name="Andreopoulos W."/>
            <person name="He G."/>
            <person name="Johnson J."/>
            <person name="Nolan M."/>
            <person name="Tritt A."/>
            <person name="Barry K.W."/>
            <person name="Grigoriev I.V."/>
            <person name="Nagy L.G."/>
            <person name="Hibbett D."/>
            <person name="Henrissat B."/>
            <person name="Matheny P.B."/>
            <person name="Labbe J."/>
            <person name="Martin F.M."/>
        </authorList>
    </citation>
    <scope>NUCLEOTIDE SEQUENCE</scope>
    <source>
        <strain evidence="1">HHB10654</strain>
    </source>
</reference>
<name>A0ACB8SKE6_9AGAM</name>
<organism evidence="1 2">
    <name type="scientific">Artomyces pyxidatus</name>
    <dbReference type="NCBI Taxonomy" id="48021"/>
    <lineage>
        <taxon>Eukaryota</taxon>
        <taxon>Fungi</taxon>
        <taxon>Dikarya</taxon>
        <taxon>Basidiomycota</taxon>
        <taxon>Agaricomycotina</taxon>
        <taxon>Agaricomycetes</taxon>
        <taxon>Russulales</taxon>
        <taxon>Auriscalpiaceae</taxon>
        <taxon>Artomyces</taxon>
    </lineage>
</organism>
<evidence type="ECO:0000313" key="1">
    <source>
        <dbReference type="EMBL" id="KAI0056400.1"/>
    </source>
</evidence>
<dbReference type="EMBL" id="MU277265">
    <property type="protein sequence ID" value="KAI0056400.1"/>
    <property type="molecule type" value="Genomic_DNA"/>
</dbReference>
<evidence type="ECO:0000313" key="2">
    <source>
        <dbReference type="Proteomes" id="UP000814140"/>
    </source>
</evidence>